<comment type="subcellular location">
    <subcellularLocation>
        <location evidence="1">Membrane</location>
        <topology evidence="1">Single-pass membrane protein</topology>
    </subcellularLocation>
</comment>
<keyword evidence="7" id="KW-1185">Reference proteome</keyword>
<sequence>MSSSEPSTPPPSQRSWWIKALFVLALLAVAGIAAGSRWAWIFIHQELAPLVSKSLSKELNRPIKIGDLEEFSFNHLQFGQSSVPATSDDADRLTVKAVQIQFNPWKLLWQRQLALNVALIQPEAYLKQDFDGLWIATKLRQSEEKAAIEVQLNQVQLKDAKIELSPKPKPKQTRKSIQLNQVFGALNLLDENRRFTYDLRANAATNGSLQINGESQQRQGQGMHSEITVEADDLLVADIDRLAQLPIEIQKGRADGKVVMTLAPNSPVSLQGEANLKQVDLIAPGTPQPLQSINGKINFAGQAINLKGVKAKFGTIPFVADGTIDPNVGFDLKAKIANVGIPLFLKTFEVKSPVPVIGAVAAQVNMQGPIGAPILSGTVRNTQAVIVDKVALGQVASKFQLNTKTGQLTLADLTLAPQVGGRVTGQAAINITAPQSIKVDLNVAALPGDAIAQIYTQQQPPVKVGPVDATVKVNGRVDNLITRVNWQAPESDYAARGNLIIAQNGKQIDISQFSAQAYGGTVTATGQLRDRQWQANIRVVNANLAKVNAQLDGVATGTANLRGSLDQPSIDQTTGNIEFVAQTYGGRVEGSGALRDRQWFANVRAANLNLTQINPQVTGLASGTAALQGRLDQLKLAQTVGTINLAAQTYGGRINALARFADQRWQADVDLASIALAQVNKDLRGAADGQLKLRGNLANLSIPQTRLDGQVRLSQGISLASQPIDAKFNWDGRQVNLLSAIGPDLSASGTIFANVQGNPAITGLDLRVNAKNLALSKLPVALPPALQVNGVTDFDGRLNGAITQPQIQGNIALRGFSVNSLKFEPLRGQVNLTPGQGLKLATVGANDRLALNLNGQNQPISVNIQRDQLKIFGQAQGDLFNLKVAAVPLSELNSLGLPVSSISGQLSGNLTVDLARQEIPQAQLFIDQAAFGQFSTAFRSKRVKAQGSYVNGVARGNITLAQPQLGSIATNNINTNFVYANRLLRVSDLLLQKGDSRFLIAGAVDLKSKPKVTGSVKVEQGRIEDVFAALQVFELSGFSSGLSSGPGPTANAKAADIGRITVGAPNQSDISLKMQLEQFEKLNQQIQKIAAAKPAPPTYTNIRGRFNSDVRFQFGPQGLSIDEFKLQARNVEWRPYPTSQSQVKDQSTPLVAPDNSALQIQSIVVDASYIDRQLNLTRAIAQIGEAQVNLQLNYGGKNTAGQLSINKLPIAEIQRFYPLAGQITGDLTTTATISGSRENPTIKGLVSITDGAINNQPINRAGGIFNYNLGRLDLSASLNLAASESLSIVGEIPLPIPQIQVYPANEKIAAEIRVQDDGIALLNLVDLPIKWISGKGQVKLKVEGALDDIRADGVVALNDASFAVQGLPEALKRVNGQIRFDRNWVQVERLEGAFNQGNIAAKGRIPISGVLPNVVIPDGLALQDCLAQGAEQGLNQSLNVALNQISLSYQELYRGGVKGCVNVAGNLFEPSLTGEVALSNGKILLTDKASPATTTAAANDASGQRKTSPTSSGVAFQNLRLNLNQNIQIVKAPIINFVAEGALTVNGKLNALQPTGEVFLRSGQVNLFSTQFVLARGYRHRAAFIQGKGLDPYIDVRLIALVPEVTRTPLFTQEQTIAAEIDDSPRLASSFGALGSVRVEAKVEGAASQLFDNLELSSTPRRSQNEIVGLLGGSFIDALSGGDGTTLGLANLASSGLLRNIQGSIGNALGLSDFRLFPTISTREDQRSSTLGLAAEAGYDITPALSGSVLKVLTNGAPAQFGLRYRINDNFLFRGSTDFSGESRAFFEYNARF</sequence>
<keyword evidence="3" id="KW-1133">Transmembrane helix</keyword>
<dbReference type="InterPro" id="IPR007452">
    <property type="entry name" value="TamB_C"/>
</dbReference>
<accession>A0A928VSJ6</accession>
<evidence type="ECO:0000256" key="3">
    <source>
        <dbReference type="ARBA" id="ARBA00022989"/>
    </source>
</evidence>
<dbReference type="RefSeq" id="WP_264326251.1">
    <property type="nucleotide sequence ID" value="NZ_JADEXQ010000063.1"/>
</dbReference>
<dbReference type="PANTHER" id="PTHR34457">
    <property type="entry name" value="EMBRYO DEFECTIVE 2410"/>
    <property type="match status" value="1"/>
</dbReference>
<dbReference type="GO" id="GO:0009306">
    <property type="term" value="P:protein secretion"/>
    <property type="evidence" value="ECO:0007669"/>
    <property type="project" value="InterPro"/>
</dbReference>
<dbReference type="EMBL" id="JADEXQ010000063">
    <property type="protein sequence ID" value="MBE9031424.1"/>
    <property type="molecule type" value="Genomic_DNA"/>
</dbReference>
<proteinExistence type="predicted"/>
<evidence type="ECO:0000256" key="4">
    <source>
        <dbReference type="ARBA" id="ARBA00023136"/>
    </source>
</evidence>
<reference evidence="6" key="1">
    <citation type="submission" date="2020-10" db="EMBL/GenBank/DDBJ databases">
        <authorList>
            <person name="Castelo-Branco R."/>
            <person name="Eusebio N."/>
            <person name="Adriana R."/>
            <person name="Vieira A."/>
            <person name="Brugerolle De Fraissinette N."/>
            <person name="Rezende De Castro R."/>
            <person name="Schneider M.P."/>
            <person name="Vasconcelos V."/>
            <person name="Leao P.N."/>
        </authorList>
    </citation>
    <scope>NUCLEOTIDE SEQUENCE</scope>
    <source>
        <strain evidence="6">LEGE 11480</strain>
    </source>
</reference>
<evidence type="ECO:0000256" key="2">
    <source>
        <dbReference type="ARBA" id="ARBA00022692"/>
    </source>
</evidence>
<keyword evidence="2" id="KW-0812">Transmembrane</keyword>
<comment type="caution">
    <text evidence="6">The sequence shown here is derived from an EMBL/GenBank/DDBJ whole genome shotgun (WGS) entry which is preliminary data.</text>
</comment>
<feature type="domain" description="Translocation and assembly module TamB C-terminal" evidence="5">
    <location>
        <begin position="199"/>
        <end position="480"/>
    </location>
</feature>
<keyword evidence="4" id="KW-0472">Membrane</keyword>
<evidence type="ECO:0000256" key="1">
    <source>
        <dbReference type="ARBA" id="ARBA00004167"/>
    </source>
</evidence>
<name>A0A928VSJ6_9CYAN</name>
<dbReference type="Pfam" id="PF04357">
    <property type="entry name" value="TamB"/>
    <property type="match status" value="2"/>
</dbReference>
<organism evidence="6 7">
    <name type="scientific">Romeriopsis navalis LEGE 11480</name>
    <dbReference type="NCBI Taxonomy" id="2777977"/>
    <lineage>
        <taxon>Bacteria</taxon>
        <taxon>Bacillati</taxon>
        <taxon>Cyanobacteriota</taxon>
        <taxon>Cyanophyceae</taxon>
        <taxon>Leptolyngbyales</taxon>
        <taxon>Leptolyngbyaceae</taxon>
        <taxon>Romeriopsis</taxon>
        <taxon>Romeriopsis navalis</taxon>
    </lineage>
</organism>
<evidence type="ECO:0000259" key="5">
    <source>
        <dbReference type="Pfam" id="PF04357"/>
    </source>
</evidence>
<dbReference type="GO" id="GO:0005886">
    <property type="term" value="C:plasma membrane"/>
    <property type="evidence" value="ECO:0007669"/>
    <property type="project" value="InterPro"/>
</dbReference>
<dbReference type="PANTHER" id="PTHR34457:SF3">
    <property type="entry name" value="PROTEIN TIC236, CHLOROPLASTIC"/>
    <property type="match status" value="1"/>
</dbReference>
<protein>
    <submittedName>
        <fullName evidence="6">Translocation/assembly module TamB domain-containing protein</fullName>
    </submittedName>
</protein>
<dbReference type="InterPro" id="IPR053022">
    <property type="entry name" value="Chloroplast_translocon_comp"/>
</dbReference>
<feature type="domain" description="Translocation and assembly module TamB C-terminal" evidence="5">
    <location>
        <begin position="1436"/>
        <end position="1793"/>
    </location>
</feature>
<gene>
    <name evidence="6" type="ORF">IQ266_16950</name>
</gene>
<dbReference type="Proteomes" id="UP000625316">
    <property type="component" value="Unassembled WGS sequence"/>
</dbReference>
<evidence type="ECO:0000313" key="6">
    <source>
        <dbReference type="EMBL" id="MBE9031424.1"/>
    </source>
</evidence>
<evidence type="ECO:0000313" key="7">
    <source>
        <dbReference type="Proteomes" id="UP000625316"/>
    </source>
</evidence>